<dbReference type="InterPro" id="IPR004302">
    <property type="entry name" value="Cellulose/chitin-bd_N"/>
</dbReference>
<accession>A0A193QKF1</accession>
<dbReference type="SUPFAM" id="SSF81296">
    <property type="entry name" value="E set domains"/>
    <property type="match status" value="1"/>
</dbReference>
<name>A0A193QKF1_SODGM</name>
<evidence type="ECO:0000313" key="3">
    <source>
        <dbReference type="EMBL" id="CRL45656.1"/>
    </source>
</evidence>
<dbReference type="CDD" id="cd21177">
    <property type="entry name" value="LPMO_AA10"/>
    <property type="match status" value="1"/>
</dbReference>
<evidence type="ECO:0000259" key="2">
    <source>
        <dbReference type="Pfam" id="PF03067"/>
    </source>
</evidence>
<dbReference type="InterPro" id="IPR051024">
    <property type="entry name" value="GlcNAc_Chitin_IntDeg"/>
</dbReference>
<dbReference type="Proteomes" id="UP000245838">
    <property type="component" value="Chromosome sggmmb4_Chromosome"/>
</dbReference>
<dbReference type="AlphaFoldDB" id="A0A193QKF1"/>
<protein>
    <submittedName>
        <fullName evidence="3">GlcNAc-binding protein A</fullName>
    </submittedName>
</protein>
<dbReference type="InterPro" id="IPR014756">
    <property type="entry name" value="Ig_E-set"/>
</dbReference>
<dbReference type="EMBL" id="LN854557">
    <property type="protein sequence ID" value="CRL45656.1"/>
    <property type="molecule type" value="Genomic_DNA"/>
</dbReference>
<keyword evidence="1" id="KW-0732">Signal</keyword>
<dbReference type="Gene3D" id="2.70.50.50">
    <property type="entry name" value="chitin-binding protein cbp21"/>
    <property type="match status" value="1"/>
</dbReference>
<proteinExistence type="predicted"/>
<sequence length="198" mass="22882">MNKELIMNKADISTLHGQIANPESRAAKTHQWWANALESGKFFPEIQSGLSDKYAPTDIPNQKPPEDGKIASAGLAGAEKLDEYGENRWEKNEIKSGAIIDFTWTYTAVHRTRRWNYFITKDNWKPNEPLSRAQFEKEPFFMVQNDKQPYWEHDLMPNNPTIHKVKMPNKKGYHIILGVWEIADTGNAFYQVVDVNFV</sequence>
<dbReference type="Pfam" id="PF03067">
    <property type="entry name" value="LPMO_10"/>
    <property type="match status" value="1"/>
</dbReference>
<reference evidence="3 4" key="1">
    <citation type="submission" date="2015-05" db="EMBL/GenBank/DDBJ databases">
        <authorList>
            <person name="Goodhead I."/>
        </authorList>
    </citation>
    <scope>NUCLEOTIDE SEQUENCE [LARGE SCALE GENOMIC DNA]</scope>
    <source>
        <strain evidence="4">morsitans</strain>
    </source>
</reference>
<dbReference type="PANTHER" id="PTHR34823:SF1">
    <property type="entry name" value="CHITIN-BINDING TYPE-4 DOMAIN-CONTAINING PROTEIN"/>
    <property type="match status" value="1"/>
</dbReference>
<organism evidence="3 4">
    <name type="scientific">Sodalis glossinidius (strain morsitans)</name>
    <dbReference type="NCBI Taxonomy" id="343509"/>
    <lineage>
        <taxon>Bacteria</taxon>
        <taxon>Pseudomonadati</taxon>
        <taxon>Pseudomonadota</taxon>
        <taxon>Gammaproteobacteria</taxon>
        <taxon>Enterobacterales</taxon>
        <taxon>Bruguierivoracaceae</taxon>
        <taxon>Sodalis</taxon>
    </lineage>
</organism>
<dbReference type="RefSeq" id="WP_243677170.1">
    <property type="nucleotide sequence ID" value="NZ_LN854557.1"/>
</dbReference>
<feature type="domain" description="Chitin-binding type-4" evidence="2">
    <location>
        <begin position="16"/>
        <end position="195"/>
    </location>
</feature>
<dbReference type="PANTHER" id="PTHR34823">
    <property type="entry name" value="GLCNAC-BINDING PROTEIN A"/>
    <property type="match status" value="1"/>
</dbReference>
<gene>
    <name evidence="3" type="primary">gbpA_2</name>
    <name evidence="3" type="ORF">SGGMMB4_03608</name>
</gene>
<evidence type="ECO:0000256" key="1">
    <source>
        <dbReference type="ARBA" id="ARBA00022729"/>
    </source>
</evidence>
<evidence type="ECO:0000313" key="4">
    <source>
        <dbReference type="Proteomes" id="UP000245838"/>
    </source>
</evidence>